<feature type="region of interest" description="Disordered" evidence="1">
    <location>
        <begin position="1"/>
        <end position="26"/>
    </location>
</feature>
<organism evidence="2">
    <name type="scientific">Terrestrivirus sp</name>
    <dbReference type="NCBI Taxonomy" id="2487775"/>
    <lineage>
        <taxon>Viruses</taxon>
        <taxon>Varidnaviria</taxon>
        <taxon>Bamfordvirae</taxon>
        <taxon>Nucleocytoviricota</taxon>
        <taxon>Megaviricetes</taxon>
        <taxon>Imitervirales</taxon>
        <taxon>Mimiviridae</taxon>
        <taxon>Klosneuvirinae</taxon>
    </lineage>
</organism>
<proteinExistence type="predicted"/>
<reference evidence="2" key="1">
    <citation type="submission" date="2018-10" db="EMBL/GenBank/DDBJ databases">
        <title>Hidden diversity of soil giant viruses.</title>
        <authorList>
            <person name="Schulz F."/>
            <person name="Alteio L."/>
            <person name="Goudeau D."/>
            <person name="Ryan E.M."/>
            <person name="Malmstrom R.R."/>
            <person name="Blanchard J."/>
            <person name="Woyke T."/>
        </authorList>
    </citation>
    <scope>NUCLEOTIDE SEQUENCE</scope>
    <source>
        <strain evidence="2">TEV1</strain>
    </source>
</reference>
<gene>
    <name evidence="2" type="ORF">Terrestrivirus2_238</name>
</gene>
<evidence type="ECO:0000256" key="1">
    <source>
        <dbReference type="SAM" id="MobiDB-lite"/>
    </source>
</evidence>
<name>A0A3G4ZLJ6_9VIRU</name>
<dbReference type="EMBL" id="MK071980">
    <property type="protein sequence ID" value="AYV75730.1"/>
    <property type="molecule type" value="Genomic_DNA"/>
</dbReference>
<protein>
    <submittedName>
        <fullName evidence="2">Uncharacterized protein</fullName>
    </submittedName>
</protein>
<accession>A0A3G4ZLJ6</accession>
<sequence>MQYSVWTNDEKSTYDTPKPQPKPSVNLNPYGQESFKKFQVVILMDDEKRKSCILEKLSGEPYRDLSTLCSIPMPTNSDFTYKRYGLVSEDDKLTKFAHSRDGIIFLLDAKKYNPKFEQRIKHIAITCPKKIPIMIYIENGVDNKYNFNDISINKFVKYFIDETPVSVYSSVTKANDWFVNKMNTMNVTEGLSKPTEVKTLPKLSELIKSDNDKIIIAKVKQFLDCTLPLEEWDHKTRLMIVYYSLRKYGLLNSLDKTGWLCTSWKMYKESIGHADLWHYTLTCFWVKMINRSMSRYPDFESLYVNNKDLQSGRLFTQYYSNEVLFTDLARNSWIAPNIKSIWSGELINKNKQVNKMKQIPINLM</sequence>
<evidence type="ECO:0000313" key="2">
    <source>
        <dbReference type="EMBL" id="AYV75730.1"/>
    </source>
</evidence>